<dbReference type="PANTHER" id="PTHR43618:SF8">
    <property type="entry name" value="7ALPHA-HYDROXYSTEROID DEHYDROGENASE"/>
    <property type="match status" value="1"/>
</dbReference>
<evidence type="ECO:0000256" key="1">
    <source>
        <dbReference type="ARBA" id="ARBA00006484"/>
    </source>
</evidence>
<dbReference type="PRINTS" id="PR00080">
    <property type="entry name" value="SDRFAMILY"/>
</dbReference>
<dbReference type="InterPro" id="IPR002347">
    <property type="entry name" value="SDR_fam"/>
</dbReference>
<evidence type="ECO:0000256" key="3">
    <source>
        <dbReference type="ARBA" id="ARBA00023002"/>
    </source>
</evidence>
<sequence>MKRTINSLFSISGKNVLITGGSRGIGLMIAKTFALAGANVLLTSRSELACKDATESIHKEQMAMASSKDTGISISNKAQYVVSNVSNRNGCEELAKHTATVFNNKLDILINNAGASWGEPLERNSGKANWGFDKVLDLNIKGVFYLTRACIPLLENSSCPEDPSRIINIGSVVGMIPQAAPTYAYDASKAAVHSLTKKLAADLARKHITVNAVAPGFVETRMSSGLSKWGATPEVLKKSIPLGRMGNSDDMAGACIYLCSKAGSYLTGVILNVDGGSVGAIQIDLGTDSNL</sequence>
<comment type="similarity">
    <text evidence="1">Belongs to the short-chain dehydrogenases/reductases (SDR) family.</text>
</comment>
<name>A0A1E7EPI6_9STRA</name>
<dbReference type="OrthoDB" id="1393670at2759"/>
<keyword evidence="2" id="KW-0521">NADP</keyword>
<organism evidence="4 5">
    <name type="scientific">Fragilariopsis cylindrus CCMP1102</name>
    <dbReference type="NCBI Taxonomy" id="635003"/>
    <lineage>
        <taxon>Eukaryota</taxon>
        <taxon>Sar</taxon>
        <taxon>Stramenopiles</taxon>
        <taxon>Ochrophyta</taxon>
        <taxon>Bacillariophyta</taxon>
        <taxon>Bacillariophyceae</taxon>
        <taxon>Bacillariophycidae</taxon>
        <taxon>Bacillariales</taxon>
        <taxon>Bacillariaceae</taxon>
        <taxon>Fragilariopsis</taxon>
    </lineage>
</organism>
<dbReference type="FunFam" id="3.40.50.720:FF:000084">
    <property type="entry name" value="Short-chain dehydrogenase reductase"/>
    <property type="match status" value="1"/>
</dbReference>
<dbReference type="EMBL" id="KV784384">
    <property type="protein sequence ID" value="OEU07686.1"/>
    <property type="molecule type" value="Genomic_DNA"/>
</dbReference>
<dbReference type="Pfam" id="PF13561">
    <property type="entry name" value="adh_short_C2"/>
    <property type="match status" value="1"/>
</dbReference>
<dbReference type="Gene3D" id="3.40.50.720">
    <property type="entry name" value="NAD(P)-binding Rossmann-like Domain"/>
    <property type="match status" value="1"/>
</dbReference>
<dbReference type="AlphaFoldDB" id="A0A1E7EPI6"/>
<dbReference type="PRINTS" id="PR00081">
    <property type="entry name" value="GDHRDH"/>
</dbReference>
<dbReference type="InParanoid" id="A0A1E7EPI6"/>
<dbReference type="KEGG" id="fcy:FRACYDRAFT_197230"/>
<keyword evidence="3" id="KW-0560">Oxidoreductase</keyword>
<gene>
    <name evidence="4" type="ORF">FRACYDRAFT_197230</name>
</gene>
<evidence type="ECO:0000313" key="4">
    <source>
        <dbReference type="EMBL" id="OEU07686.1"/>
    </source>
</evidence>
<dbReference type="GO" id="GO:0016491">
    <property type="term" value="F:oxidoreductase activity"/>
    <property type="evidence" value="ECO:0007669"/>
    <property type="project" value="UniProtKB-KW"/>
</dbReference>
<accession>A0A1E7EPI6</accession>
<evidence type="ECO:0000256" key="2">
    <source>
        <dbReference type="ARBA" id="ARBA00022857"/>
    </source>
</evidence>
<proteinExistence type="inferred from homology"/>
<dbReference type="InterPro" id="IPR036291">
    <property type="entry name" value="NAD(P)-bd_dom_sf"/>
</dbReference>
<keyword evidence="5" id="KW-1185">Reference proteome</keyword>
<dbReference type="SUPFAM" id="SSF51735">
    <property type="entry name" value="NAD(P)-binding Rossmann-fold domains"/>
    <property type="match status" value="1"/>
</dbReference>
<dbReference type="Proteomes" id="UP000095751">
    <property type="component" value="Unassembled WGS sequence"/>
</dbReference>
<protein>
    <submittedName>
        <fullName evidence="4">NAD(P)-binding protein</fullName>
    </submittedName>
</protein>
<dbReference type="InterPro" id="IPR052178">
    <property type="entry name" value="Sec_Metab_Biosynth_SDR"/>
</dbReference>
<reference evidence="4 5" key="1">
    <citation type="submission" date="2016-09" db="EMBL/GenBank/DDBJ databases">
        <title>Extensive genetic diversity and differential bi-allelic expression allows diatom success in the polar Southern Ocean.</title>
        <authorList>
            <consortium name="DOE Joint Genome Institute"/>
            <person name="Mock T."/>
            <person name="Otillar R.P."/>
            <person name="Strauss J."/>
            <person name="Dupont C."/>
            <person name="Frickenhaus S."/>
            <person name="Maumus F."/>
            <person name="Mcmullan M."/>
            <person name="Sanges R."/>
            <person name="Schmutz J."/>
            <person name="Toseland A."/>
            <person name="Valas R."/>
            <person name="Veluchamy A."/>
            <person name="Ward B.J."/>
            <person name="Allen A."/>
            <person name="Barry K."/>
            <person name="Falciatore A."/>
            <person name="Ferrante M."/>
            <person name="Fortunato A.E."/>
            <person name="Gloeckner G."/>
            <person name="Gruber A."/>
            <person name="Hipkin R."/>
            <person name="Janech M."/>
            <person name="Kroth P."/>
            <person name="Leese F."/>
            <person name="Lindquist E."/>
            <person name="Lyon B.R."/>
            <person name="Martin J."/>
            <person name="Mayer C."/>
            <person name="Parker M."/>
            <person name="Quesneville H."/>
            <person name="Raymond J."/>
            <person name="Uhlig C."/>
            <person name="Valentin K.U."/>
            <person name="Worden A.Z."/>
            <person name="Armbrust E.V."/>
            <person name="Bowler C."/>
            <person name="Green B."/>
            <person name="Moulton V."/>
            <person name="Van Oosterhout C."/>
            <person name="Grigoriev I."/>
        </authorList>
    </citation>
    <scope>NUCLEOTIDE SEQUENCE [LARGE SCALE GENOMIC DNA]</scope>
    <source>
        <strain evidence="4 5">CCMP1102</strain>
    </source>
</reference>
<dbReference type="PANTHER" id="PTHR43618">
    <property type="entry name" value="7-ALPHA-HYDROXYSTEROID DEHYDROGENASE"/>
    <property type="match status" value="1"/>
</dbReference>
<evidence type="ECO:0000313" key="5">
    <source>
        <dbReference type="Proteomes" id="UP000095751"/>
    </source>
</evidence>